<feature type="transmembrane region" description="Helical" evidence="1">
    <location>
        <begin position="96"/>
        <end position="114"/>
    </location>
</feature>
<dbReference type="Proteomes" id="UP000694700">
    <property type="component" value="Unplaced"/>
</dbReference>
<evidence type="ECO:0000256" key="1">
    <source>
        <dbReference type="SAM" id="Phobius"/>
    </source>
</evidence>
<keyword evidence="1" id="KW-0812">Transmembrane</keyword>
<evidence type="ECO:0000313" key="3">
    <source>
        <dbReference type="Proteomes" id="UP000694700"/>
    </source>
</evidence>
<sequence>VQSQKRNVGHLHHLETNTGDVTHGVSLTTESRHQNLIVFLEPREKPHTSVTQSLVNPYIHHSRDQHGLLHFLKHDAFGVRRSTEGVGLQSSAQMGLLVLFIMPLLLAAVVPQFSSSTQSTTLAWRMKKKKCFFFPKLCKYPESYTFGPV</sequence>
<proteinExistence type="predicted"/>
<dbReference type="Ensembl" id="ENSCCRT00015075214.1">
    <property type="protein sequence ID" value="ENSCCRP00015072850.1"/>
    <property type="gene ID" value="ENSCCRG00015029485.1"/>
</dbReference>
<reference evidence="2" key="1">
    <citation type="submission" date="2025-08" db="UniProtKB">
        <authorList>
            <consortium name="Ensembl"/>
        </authorList>
    </citation>
    <scope>IDENTIFICATION</scope>
</reference>
<dbReference type="AlphaFoldDB" id="A0A8C1WV60"/>
<protein>
    <submittedName>
        <fullName evidence="2">Uncharacterized protein</fullName>
    </submittedName>
</protein>
<organism evidence="2 3">
    <name type="scientific">Cyprinus carpio</name>
    <name type="common">Common carp</name>
    <dbReference type="NCBI Taxonomy" id="7962"/>
    <lineage>
        <taxon>Eukaryota</taxon>
        <taxon>Metazoa</taxon>
        <taxon>Chordata</taxon>
        <taxon>Craniata</taxon>
        <taxon>Vertebrata</taxon>
        <taxon>Euteleostomi</taxon>
        <taxon>Actinopterygii</taxon>
        <taxon>Neopterygii</taxon>
        <taxon>Teleostei</taxon>
        <taxon>Ostariophysi</taxon>
        <taxon>Cypriniformes</taxon>
        <taxon>Cyprinidae</taxon>
        <taxon>Cyprininae</taxon>
        <taxon>Cyprinus</taxon>
    </lineage>
</organism>
<keyword evidence="1" id="KW-1133">Transmembrane helix</keyword>
<keyword evidence="1" id="KW-0472">Membrane</keyword>
<name>A0A8C1WV60_CYPCA</name>
<accession>A0A8C1WV60</accession>
<evidence type="ECO:0000313" key="2">
    <source>
        <dbReference type="Ensembl" id="ENSCCRP00015072850.1"/>
    </source>
</evidence>